<reference evidence="4" key="2">
    <citation type="journal article" date="2020" name="Data Brief">
        <title>Transcriptome dataset of Babesia bovis life stages within vertebrate and invertebrate hosts.</title>
        <authorList>
            <person name="Ueti M.W."/>
            <person name="Johnson W.C."/>
            <person name="Kappmeyer L.S."/>
            <person name="Herndon D.R."/>
            <person name="Mousel M.R."/>
            <person name="Reif K.E."/>
            <person name="Taus N.S."/>
            <person name="Ifeonu O.O."/>
            <person name="Silva J.C."/>
            <person name="Suarez C.E."/>
            <person name="Brayton K.A."/>
        </authorList>
    </citation>
    <scope>NUCLEOTIDE SEQUENCE [LARGE SCALE GENOMIC DNA]</scope>
</reference>
<dbReference type="KEGG" id="bbo:BBOV_I002110"/>
<evidence type="ECO:0000313" key="4">
    <source>
        <dbReference type="Proteomes" id="UP000002173"/>
    </source>
</evidence>
<evidence type="ECO:0000313" key="3">
    <source>
        <dbReference type="EMBL" id="EDO05294.1"/>
    </source>
</evidence>
<feature type="coiled-coil region" evidence="1">
    <location>
        <begin position="746"/>
        <end position="773"/>
    </location>
</feature>
<keyword evidence="1" id="KW-0175">Coiled coil</keyword>
<dbReference type="SUPFAM" id="SSF48371">
    <property type="entry name" value="ARM repeat"/>
    <property type="match status" value="1"/>
</dbReference>
<organism evidence="3 4">
    <name type="scientific">Babesia bovis</name>
    <dbReference type="NCBI Taxonomy" id="5865"/>
    <lineage>
        <taxon>Eukaryota</taxon>
        <taxon>Sar</taxon>
        <taxon>Alveolata</taxon>
        <taxon>Apicomplexa</taxon>
        <taxon>Aconoidasida</taxon>
        <taxon>Piroplasmida</taxon>
        <taxon>Babesiidae</taxon>
        <taxon>Babesia</taxon>
    </lineage>
</organism>
<dbReference type="GeneID" id="5477078"/>
<accession>A7AW66</accession>
<evidence type="ECO:0000256" key="2">
    <source>
        <dbReference type="SAM" id="MobiDB-lite"/>
    </source>
</evidence>
<dbReference type="InterPro" id="IPR016024">
    <property type="entry name" value="ARM-type_fold"/>
</dbReference>
<gene>
    <name evidence="3" type="ORF">BBOV_I002110</name>
</gene>
<keyword evidence="4" id="KW-1185">Reference proteome</keyword>
<dbReference type="OMA" id="ITIDKGP"/>
<dbReference type="eggNOG" id="ENOG502SQG9">
    <property type="taxonomic scope" value="Eukaryota"/>
</dbReference>
<feature type="region of interest" description="Disordered" evidence="2">
    <location>
        <begin position="1"/>
        <end position="52"/>
    </location>
</feature>
<dbReference type="VEuPathDB" id="PiroplasmaDB:BBOV_I002110"/>
<dbReference type="Proteomes" id="UP000002173">
    <property type="component" value="Unassembled WGS sequence"/>
</dbReference>
<dbReference type="RefSeq" id="XP_001608862.1">
    <property type="nucleotide sequence ID" value="XM_001608812.1"/>
</dbReference>
<name>A7AW66_BABBO</name>
<dbReference type="STRING" id="5865.A7AW66"/>
<proteinExistence type="predicted"/>
<reference evidence="4" key="3">
    <citation type="journal article" date="2021" name="Int. J. Parasitol.">
        <title>Comparative analysis of gene expression between Babesia bovis blood stages and kinetes allowed by improved genome annotation.</title>
        <authorList>
            <person name="Ueti M.W."/>
            <person name="Johnson W.C."/>
            <person name="Kappmeyer L.S."/>
            <person name="Herndon D.R."/>
            <person name="Mousel M.R."/>
            <person name="Reif K.E."/>
            <person name="Taus N.S."/>
            <person name="Ifeonu O.O."/>
            <person name="Silva J.C."/>
            <person name="Suarez C.E."/>
            <person name="Brayton K.A."/>
        </authorList>
    </citation>
    <scope>NUCLEOTIDE SEQUENCE [LARGE SCALE GENOMIC DNA]</scope>
</reference>
<dbReference type="Gene3D" id="1.25.10.10">
    <property type="entry name" value="Leucine-rich Repeat Variant"/>
    <property type="match status" value="1"/>
</dbReference>
<dbReference type="InterPro" id="IPR011989">
    <property type="entry name" value="ARM-like"/>
</dbReference>
<dbReference type="InParanoid" id="A7AW66"/>
<evidence type="ECO:0008006" key="5">
    <source>
        <dbReference type="Google" id="ProtNLM"/>
    </source>
</evidence>
<evidence type="ECO:0000256" key="1">
    <source>
        <dbReference type="SAM" id="Coils"/>
    </source>
</evidence>
<feature type="compositionally biased region" description="Acidic residues" evidence="2">
    <location>
        <begin position="1356"/>
        <end position="1369"/>
    </location>
</feature>
<dbReference type="EMBL" id="AAXT01000005">
    <property type="protein sequence ID" value="EDO05294.1"/>
    <property type="molecule type" value="Genomic_DNA"/>
</dbReference>
<comment type="caution">
    <text evidence="3">The sequence shown here is derived from an EMBL/GenBank/DDBJ whole genome shotgun (WGS) entry which is preliminary data.</text>
</comment>
<feature type="region of interest" description="Disordered" evidence="2">
    <location>
        <begin position="1335"/>
        <end position="1369"/>
    </location>
</feature>
<sequence>MRDVEDIGKPAKRGRRHPVTDSLKRKVRKSRTKQVINETENKESSTIDDGDEMITEVPQMNVLEGLLSGTLDVEWYPAATTNHSVTKNDNEEDSDDGCESPNKDLKLSLHASAYTLKKLEVYKTAYIICMTRIIEDRIPAEEALPMMSLPLKEVIESILNTRATTDATMDKKFEYLADAIYTNSVLSLCYVMESKISSDTETIVHAMTDFIYRNAMRADYLMTNHSTLKTPMAMNIERLIPKIPLIVYRIWDTVLQLCYARERRYRHVFVNATQAIMKNVLIDSVGIPRGLLNKYVDTFGSLLADPNKDIRCKCIELLSKVQDGKVMNEIVKHIGDANANVRLAALTGTAVPHNIDAVVPILIQLISHLGDVDKDVRIGVYNKLASTYALIPVELCMQIMYYGSQEKNKEVQSAYLQMLEYWIDESGDITGFITDMISHADDITPLENAIGLIMQNTDFYTKVSNQSSARNHMFTQENIASYMVRFKSLTPGELVLLSVFYQNTSLPEERRLINVVDVISYAHFLLTQLCDMPADSDEAPQRAITANSDDETQFMDARENNQSNILHQYTPSEEITMKGHYTNTSLVSHGLRSLAIILHYHEIEDAYQVALVENICDKILLYGPVRGNIKGLMTDVISQTTLGNNSFSDALPSKWLKSGFTFTAISLLRYVYARKFKIEGMFIGDDPKNEKMNYEKVITRKLLTIISDINDPFQTSGISNISIRREDLERMEMDKIKMFDPTKYSIEHLNLLNAKLEEQMDQTITQQAELANVMSVSREGHIEKKALEIQKEALESILEKQQAFADVIRSHLKLRWSRIMAIVEAFLAQTQSICPEDPGLTDFPRAILLPQMSFFCSTVVRWRNQSITDQYCDVLTSKCLATWCMLNKGKIELSRQLNAFYVALKGALSILEGLLTQSQEANHKNDEAHKRRIEVQTLRCEMYLVTLTDLLLVNVDIHQKAAPEFNVDENIVEDIKDVIWGIVFCTVKTSKYVQSLAIRMALKLVLTESMTIKNVESDMKSDDKSTVMDELAVLRLRGMLELVFIAPTTERRCISEFKFIQNDLHTHITPEDKQAIASTCALYPTLSYRHLRNFHKVLEQVLMRSIHHALLLDLKMSGFTQLITFIIQTIMHKSPLYFSLESLAKYFKWIMLITIDKGPVLADKGGFVQFINSIIAMFIKQDVTKLVEKLGALDKYNIVEGDKKSMSDICAMENPQVALMDLRDMRVLLTYMEKGGFVKSKNNLKVINDLVQMITGQLQKIAKQYHSTLRDTKDAVVVDNSTTIKVKYAINDTKAFANLVDAYDAYLSNLVSREMCAMVIPNEGRTKNSITTEITKPSGKLNHSTKPSQQVLSDIQENDEDQTDEDYVE</sequence>
<protein>
    <recommendedName>
        <fullName evidence="5">Condensin complex subunit 1 C-terminal domain-containing protein</fullName>
    </recommendedName>
</protein>
<reference evidence="3 4" key="1">
    <citation type="journal article" date="2007" name="PLoS Pathog.">
        <title>Genome sequence of Babesia bovis and comparative analysis of apicomplexan hemoprotozoa.</title>
        <authorList>
            <person name="Brayton K.A."/>
            <person name="Lau A.O.T."/>
            <person name="Herndon D.R."/>
            <person name="Hannick L."/>
            <person name="Kappmeyer L.S."/>
            <person name="Berens S.J."/>
            <person name="Bidwell S.L."/>
            <person name="Brown W.C."/>
            <person name="Crabtree J."/>
            <person name="Fadrosh D."/>
            <person name="Feldblum T."/>
            <person name="Forberger H.A."/>
            <person name="Haas B.J."/>
            <person name="Howell J.M."/>
            <person name="Khouri H."/>
            <person name="Koo H."/>
            <person name="Mann D.J."/>
            <person name="Norimine J."/>
            <person name="Paulsen I.T."/>
            <person name="Radune D."/>
            <person name="Ren Q."/>
            <person name="Smith R.K. Jr."/>
            <person name="Suarez C.E."/>
            <person name="White O."/>
            <person name="Wortman J.R."/>
            <person name="Knowles D.P. Jr."/>
            <person name="McElwain T.F."/>
            <person name="Nene V.M."/>
        </authorList>
    </citation>
    <scope>NUCLEOTIDE SEQUENCE [LARGE SCALE GENOMIC DNA]</scope>
    <source>
        <strain evidence="3">T2Bo</strain>
    </source>
</reference>
<feature type="compositionally biased region" description="Polar residues" evidence="2">
    <location>
        <begin position="1335"/>
        <end position="1355"/>
    </location>
</feature>
<feature type="region of interest" description="Disordered" evidence="2">
    <location>
        <begin position="82"/>
        <end position="102"/>
    </location>
</feature>